<protein>
    <recommendedName>
        <fullName evidence="3">Phage capsid-like C-terminal domain-containing protein</fullName>
    </recommendedName>
</protein>
<feature type="region of interest" description="Disordered" evidence="2">
    <location>
        <begin position="72"/>
        <end position="91"/>
    </location>
</feature>
<dbReference type="Pfam" id="PF05065">
    <property type="entry name" value="Phage_capsid"/>
    <property type="match status" value="1"/>
</dbReference>
<dbReference type="NCBIfam" id="TIGR01554">
    <property type="entry name" value="major_cap_HK97"/>
    <property type="match status" value="1"/>
</dbReference>
<accession>A0ABM7WZW8</accession>
<organism evidence="4 5">
    <name type="scientific">Anaeromyxobacter oryzae</name>
    <dbReference type="NCBI Taxonomy" id="2918170"/>
    <lineage>
        <taxon>Bacteria</taxon>
        <taxon>Pseudomonadati</taxon>
        <taxon>Myxococcota</taxon>
        <taxon>Myxococcia</taxon>
        <taxon>Myxococcales</taxon>
        <taxon>Cystobacterineae</taxon>
        <taxon>Anaeromyxobacteraceae</taxon>
        <taxon>Anaeromyxobacter</taxon>
    </lineage>
</organism>
<dbReference type="Proteomes" id="UP001162891">
    <property type="component" value="Chromosome"/>
</dbReference>
<dbReference type="EMBL" id="AP025591">
    <property type="protein sequence ID" value="BDG04994.1"/>
    <property type="molecule type" value="Genomic_DNA"/>
</dbReference>
<sequence length="441" mass="47599">MARRHVIVRRSEHHEAAGVLDPAAIVATYNDSIWSEAVRRRVLAAADRRARAGAREVRRKPRAALRPSPHVVAAIPSTTPTDRPGDARATKEHTMKTAWNGSLAAYAVAVRNAITKKGPVDSRLGIFAAAPGSTISTEGIGSDGGYLVPPDVRRAVVDVVLGETSLLALTDRNPTKSNSVLLPADAAPSWYTTGPQPAMDPEAAALKQSKFALEGRTVRLEKVDILVPVSDELVEDGGAALDAYLKQAVIDRLAFRVNDLLINGAGTSGQPQGILNSPALVVQTKESGQAAGTVAYGNVSKMWSRLYAPARTRAVWLCHSDVEQQLQNATTPQGTPVIVYWPEDNGVGRIFGRPVLVTEAAQPLGSQGDLMLVDPMGIYTATREGEDDGLREDFSMHVWFDYQVSAFRFTMRLGAQSWWAQPVTRYRGGSTVSTHLTLEPR</sequence>
<evidence type="ECO:0000313" key="4">
    <source>
        <dbReference type="EMBL" id="BDG04994.1"/>
    </source>
</evidence>
<dbReference type="InterPro" id="IPR024455">
    <property type="entry name" value="Phage_capsid"/>
</dbReference>
<evidence type="ECO:0000256" key="1">
    <source>
        <dbReference type="ARBA" id="ARBA00004328"/>
    </source>
</evidence>
<dbReference type="SUPFAM" id="SSF56563">
    <property type="entry name" value="Major capsid protein gp5"/>
    <property type="match status" value="1"/>
</dbReference>
<keyword evidence="5" id="KW-1185">Reference proteome</keyword>
<evidence type="ECO:0000256" key="2">
    <source>
        <dbReference type="SAM" id="MobiDB-lite"/>
    </source>
</evidence>
<comment type="subcellular location">
    <subcellularLocation>
        <location evidence="1">Virion</location>
    </subcellularLocation>
</comment>
<dbReference type="InterPro" id="IPR054612">
    <property type="entry name" value="Phage_capsid-like_C"/>
</dbReference>
<dbReference type="RefSeq" id="WP_248353516.1">
    <property type="nucleotide sequence ID" value="NZ_AP025591.1"/>
</dbReference>
<evidence type="ECO:0000313" key="5">
    <source>
        <dbReference type="Proteomes" id="UP001162891"/>
    </source>
</evidence>
<dbReference type="Gene3D" id="3.30.2400.10">
    <property type="entry name" value="Major capsid protein gp5"/>
    <property type="match status" value="1"/>
</dbReference>
<proteinExistence type="predicted"/>
<feature type="domain" description="Phage capsid-like C-terminal" evidence="3">
    <location>
        <begin position="144"/>
        <end position="416"/>
    </location>
</feature>
<evidence type="ECO:0000259" key="3">
    <source>
        <dbReference type="Pfam" id="PF05065"/>
    </source>
</evidence>
<name>A0ABM7WZW8_9BACT</name>
<reference evidence="5" key="1">
    <citation type="journal article" date="2022" name="Int. J. Syst. Evol. Microbiol.">
        <title>Anaeromyxobacter oryzae sp. nov., Anaeromyxobacter diazotrophicus sp. nov. and Anaeromyxobacter paludicola sp. nov., isolated from paddy soils.</title>
        <authorList>
            <person name="Itoh H."/>
            <person name="Xu Z."/>
            <person name="Mise K."/>
            <person name="Masuda Y."/>
            <person name="Ushijima N."/>
            <person name="Hayakawa C."/>
            <person name="Shiratori Y."/>
            <person name="Senoo K."/>
        </authorList>
    </citation>
    <scope>NUCLEOTIDE SEQUENCE [LARGE SCALE GENOMIC DNA]</scope>
    <source>
        <strain evidence="5">Red232</strain>
    </source>
</reference>
<gene>
    <name evidence="4" type="ORF">AMOR_39900</name>
</gene>